<proteinExistence type="predicted"/>
<dbReference type="Pfam" id="PF18106">
    <property type="entry name" value="Rol_Rep_N"/>
    <property type="match status" value="1"/>
</dbReference>
<dbReference type="Pfam" id="PF01381">
    <property type="entry name" value="HTH_3"/>
    <property type="match status" value="1"/>
</dbReference>
<dbReference type="Proteomes" id="UP000275836">
    <property type="component" value="Unassembled WGS sequence"/>
</dbReference>
<organism evidence="2 3">
    <name type="scientific">Weissella viridescens</name>
    <name type="common">Lactobacillus viridescens</name>
    <dbReference type="NCBI Taxonomy" id="1629"/>
    <lineage>
        <taxon>Bacteria</taxon>
        <taxon>Bacillati</taxon>
        <taxon>Bacillota</taxon>
        <taxon>Bacilli</taxon>
        <taxon>Lactobacillales</taxon>
        <taxon>Lactobacillaceae</taxon>
        <taxon>Weissella</taxon>
    </lineage>
</organism>
<dbReference type="InterPro" id="IPR001387">
    <property type="entry name" value="Cro/C1-type_HTH"/>
</dbReference>
<gene>
    <name evidence="2" type="ORF">D3P96_08250</name>
</gene>
<dbReference type="SUPFAM" id="SSF47413">
    <property type="entry name" value="lambda repressor-like DNA-binding domains"/>
    <property type="match status" value="1"/>
</dbReference>
<dbReference type="Pfam" id="PF02486">
    <property type="entry name" value="Rep_trans"/>
    <property type="match status" value="1"/>
</dbReference>
<feature type="domain" description="HTH cro/C1-type" evidence="1">
    <location>
        <begin position="11"/>
        <end position="45"/>
    </location>
</feature>
<dbReference type="RefSeq" id="WP_148091225.1">
    <property type="nucleotide sequence ID" value="NZ_RHGY01000013.1"/>
</dbReference>
<dbReference type="InterPro" id="IPR003491">
    <property type="entry name" value="REP-like_C"/>
</dbReference>
<reference evidence="2 3" key="1">
    <citation type="submission" date="2018-10" db="EMBL/GenBank/DDBJ databases">
        <title>Draft genome sequence of Weissella viridescens UCO-SMC3.</title>
        <authorList>
            <person name="Garcia-Cancino A."/>
            <person name="Espinoza-Monje M."/>
            <person name="Albarracin L."/>
            <person name="Garcia-Castillo V."/>
            <person name="Campos-Martin J."/>
            <person name="Nakano Y."/>
            <person name="Guitierrez-Zamorano C."/>
            <person name="Ikeda-Ohtsubo W."/>
            <person name="Morita H."/>
            <person name="Kitazawa H."/>
            <person name="Villena J."/>
        </authorList>
    </citation>
    <scope>NUCLEOTIDE SEQUENCE [LARGE SCALE GENOMIC DNA]</scope>
    <source>
        <strain evidence="2 3">UCO-SMC3</strain>
    </source>
</reference>
<dbReference type="GO" id="GO:0003677">
    <property type="term" value="F:DNA binding"/>
    <property type="evidence" value="ECO:0007669"/>
    <property type="project" value="InterPro"/>
</dbReference>
<sequence>MVHLMVTSEQLKNCRLAKKWSIREMAAYLMVSQSAYRNYENGKREMPEEVQDRVQKAFINYNGTMAIAIDYLRISFEHLSARDVVMLVMKMNIDDFAVGGGNSGMLYRESLNYSGFNFIRVFSRTEPDEKGALLQISGHGCRSFEFILDQQNTDWKTFLYDTVYKYNGVVTRIDLAINDYCGWFDIATLIEKAQNGDVKTRFRTQPIIHGNQYSGWTLEFGKRGNVFFRFYEKDKEIATKLGTSNYDLGIINRYELQIADTRKATQLINDWLLKDQLVPMVYGYFNRYITFYDALPLDEDGNPIKLEFNDREVWEPWHYFVFKSKVIKFETLPEEISIDRSLAWIKRSVAPTLKFIKMVQGLDMTDKFGKDLVSEYVDEAELSPRQEKYYQAIIDEIENQNKIARTFEEAH</sequence>
<accession>A0A3P2RA81</accession>
<dbReference type="PROSITE" id="PS50943">
    <property type="entry name" value="HTH_CROC1"/>
    <property type="match status" value="1"/>
</dbReference>
<dbReference type="InterPro" id="IPR040819">
    <property type="entry name" value="Rol_Rep_N"/>
</dbReference>
<dbReference type="CDD" id="cd00093">
    <property type="entry name" value="HTH_XRE"/>
    <property type="match status" value="1"/>
</dbReference>
<evidence type="ECO:0000313" key="3">
    <source>
        <dbReference type="Proteomes" id="UP000275836"/>
    </source>
</evidence>
<evidence type="ECO:0000259" key="1">
    <source>
        <dbReference type="PROSITE" id="PS50943"/>
    </source>
</evidence>
<dbReference type="OrthoDB" id="2067664at2"/>
<comment type="caution">
    <text evidence="2">The sequence shown here is derived from an EMBL/GenBank/DDBJ whole genome shotgun (WGS) entry which is preliminary data.</text>
</comment>
<evidence type="ECO:0000313" key="2">
    <source>
        <dbReference type="EMBL" id="RRG17353.1"/>
    </source>
</evidence>
<dbReference type="SMART" id="SM00530">
    <property type="entry name" value="HTH_XRE"/>
    <property type="match status" value="1"/>
</dbReference>
<dbReference type="Gene3D" id="1.10.260.40">
    <property type="entry name" value="lambda repressor-like DNA-binding domains"/>
    <property type="match status" value="1"/>
</dbReference>
<dbReference type="EMBL" id="RHGY01000013">
    <property type="protein sequence ID" value="RRG17353.1"/>
    <property type="molecule type" value="Genomic_DNA"/>
</dbReference>
<dbReference type="AlphaFoldDB" id="A0A3P2RA81"/>
<dbReference type="InterPro" id="IPR010982">
    <property type="entry name" value="Lambda_DNA-bd_dom_sf"/>
</dbReference>
<name>A0A3P2RA81_WEIVI</name>
<protein>
    <submittedName>
        <fullName evidence="2">XRE family transcriptional regulator</fullName>
    </submittedName>
</protein>